<name>A0AAD9KG73_RIDPI</name>
<keyword evidence="2" id="KW-1185">Reference proteome</keyword>
<organism evidence="1 2">
    <name type="scientific">Ridgeia piscesae</name>
    <name type="common">Tubeworm</name>
    <dbReference type="NCBI Taxonomy" id="27915"/>
    <lineage>
        <taxon>Eukaryota</taxon>
        <taxon>Metazoa</taxon>
        <taxon>Spiralia</taxon>
        <taxon>Lophotrochozoa</taxon>
        <taxon>Annelida</taxon>
        <taxon>Polychaeta</taxon>
        <taxon>Sedentaria</taxon>
        <taxon>Canalipalpata</taxon>
        <taxon>Sabellida</taxon>
        <taxon>Siboglinidae</taxon>
        <taxon>Ridgeia</taxon>
    </lineage>
</organism>
<evidence type="ECO:0000313" key="2">
    <source>
        <dbReference type="Proteomes" id="UP001209878"/>
    </source>
</evidence>
<gene>
    <name evidence="1" type="ORF">NP493_1108g00020</name>
</gene>
<dbReference type="Proteomes" id="UP001209878">
    <property type="component" value="Unassembled WGS sequence"/>
</dbReference>
<dbReference type="EMBL" id="JAODUO010001109">
    <property type="protein sequence ID" value="KAK2171048.1"/>
    <property type="molecule type" value="Genomic_DNA"/>
</dbReference>
<protein>
    <submittedName>
        <fullName evidence="1">Uncharacterized protein</fullName>
    </submittedName>
</protein>
<accession>A0AAD9KG73</accession>
<evidence type="ECO:0000313" key="1">
    <source>
        <dbReference type="EMBL" id="KAK2171048.1"/>
    </source>
</evidence>
<proteinExistence type="predicted"/>
<sequence length="115" mass="12870">MWCHTPDNEFTGRTSVICRCEVCFKVHPSPTSTTPTLTVTAIRGYLCTCDPHHTNCHTMETPKPVTEPRCHTVPPAVCVFSNISWCRCGRPHWPTPATLAGRAGPVWPILLFHFL</sequence>
<reference evidence="1" key="1">
    <citation type="journal article" date="2023" name="Mol. Biol. Evol.">
        <title>Third-Generation Sequencing Reveals the Adaptive Role of the Epigenome in Three Deep-Sea Polychaetes.</title>
        <authorList>
            <person name="Perez M."/>
            <person name="Aroh O."/>
            <person name="Sun Y."/>
            <person name="Lan Y."/>
            <person name="Juniper S.K."/>
            <person name="Young C.R."/>
            <person name="Angers B."/>
            <person name="Qian P.Y."/>
        </authorList>
    </citation>
    <scope>NUCLEOTIDE SEQUENCE</scope>
    <source>
        <strain evidence="1">R07B-5</strain>
    </source>
</reference>
<dbReference type="AlphaFoldDB" id="A0AAD9KG73"/>
<comment type="caution">
    <text evidence="1">The sequence shown here is derived from an EMBL/GenBank/DDBJ whole genome shotgun (WGS) entry which is preliminary data.</text>
</comment>